<dbReference type="AlphaFoldDB" id="A0A972GR60"/>
<proteinExistence type="predicted"/>
<dbReference type="Proteomes" id="UP000641588">
    <property type="component" value="Unassembled WGS sequence"/>
</dbReference>
<feature type="coiled-coil region" evidence="1">
    <location>
        <begin position="12"/>
        <end position="135"/>
    </location>
</feature>
<evidence type="ECO:0000313" key="2">
    <source>
        <dbReference type="EMBL" id="NOU92688.1"/>
    </source>
</evidence>
<protein>
    <submittedName>
        <fullName evidence="2">Uncharacterized protein</fullName>
    </submittedName>
</protein>
<organism evidence="2 3">
    <name type="scientific">Paenibacillus foliorum</name>
    <dbReference type="NCBI Taxonomy" id="2654974"/>
    <lineage>
        <taxon>Bacteria</taxon>
        <taxon>Bacillati</taxon>
        <taxon>Bacillota</taxon>
        <taxon>Bacilli</taxon>
        <taxon>Bacillales</taxon>
        <taxon>Paenibacillaceae</taxon>
        <taxon>Paenibacillus</taxon>
    </lineage>
</organism>
<keyword evidence="1" id="KW-0175">Coiled coil</keyword>
<gene>
    <name evidence="2" type="ORF">GC093_05520</name>
</gene>
<comment type="caution">
    <text evidence="2">The sequence shown here is derived from an EMBL/GenBank/DDBJ whole genome shotgun (WGS) entry which is preliminary data.</text>
</comment>
<accession>A0A972GR60</accession>
<evidence type="ECO:0000313" key="3">
    <source>
        <dbReference type="Proteomes" id="UP000641588"/>
    </source>
</evidence>
<evidence type="ECO:0000256" key="1">
    <source>
        <dbReference type="SAM" id="Coils"/>
    </source>
</evidence>
<sequence>MPDSLHYRLMDAKERKFRLHKAERRKEELLKESRKQERLIIQLELQLESEQLDVDKLTRMSLANLFHTILRSKEEQLEMERQQALAAALKLQEAKQVLTDLEAGLEQVGNDLTDYRNAEHEYEKLMAEIESVLRSESSSSANLLAEMDGQISDQTVLVKELLEALTAGRRVLTSLEDASASLEKAENWGKWDMLGGGTISTHLKHNHVDDAKQYIHNANRLLLNFRDELADLKRSVDIEIEISGLLKMADYWFDGLITDWVVQGRIQKAQDQVLKAIHQIRIIVSQLQTECSVAESALAGMRTKRTLWIEQCNLD</sequence>
<dbReference type="EMBL" id="WHOD01000020">
    <property type="protein sequence ID" value="NOU92688.1"/>
    <property type="molecule type" value="Genomic_DNA"/>
</dbReference>
<keyword evidence="3" id="KW-1185">Reference proteome</keyword>
<name>A0A972GR60_9BACL</name>
<reference evidence="2" key="1">
    <citation type="submission" date="2019-10" db="EMBL/GenBank/DDBJ databases">
        <title>Description of Paenibacillus glebae sp. nov.</title>
        <authorList>
            <person name="Carlier A."/>
            <person name="Qi S."/>
        </authorList>
    </citation>
    <scope>NUCLEOTIDE SEQUENCE</scope>
    <source>
        <strain evidence="2">LMG 31456</strain>
    </source>
</reference>
<dbReference type="RefSeq" id="WP_171650891.1">
    <property type="nucleotide sequence ID" value="NZ_WHOD01000020.1"/>
</dbReference>